<dbReference type="PANTHER" id="PTHR21180:SF32">
    <property type="entry name" value="ENDONUCLEASE_EXONUCLEASE_PHOSPHATASE FAMILY DOMAIN-CONTAINING PROTEIN 1"/>
    <property type="match status" value="1"/>
</dbReference>
<feature type="transmembrane region" description="Helical" evidence="2">
    <location>
        <begin position="36"/>
        <end position="56"/>
    </location>
</feature>
<keyword evidence="5" id="KW-1185">Reference proteome</keyword>
<dbReference type="InterPro" id="IPR004509">
    <property type="entry name" value="Competence_ComEA_HhH"/>
</dbReference>
<dbReference type="Pfam" id="PF12836">
    <property type="entry name" value="HHH_3"/>
    <property type="match status" value="1"/>
</dbReference>
<accession>A0A4P7QH94</accession>
<dbReference type="Gene3D" id="1.10.150.320">
    <property type="entry name" value="Photosystem II 12 kDa extrinsic protein"/>
    <property type="match status" value="1"/>
</dbReference>
<name>A0A4P7QH94_9CORY</name>
<dbReference type="KEGG" id="cee:CENDO_08665"/>
<dbReference type="RefSeq" id="WP_136141656.1">
    <property type="nucleotide sequence ID" value="NZ_CP039247.1"/>
</dbReference>
<dbReference type="EMBL" id="CP039247">
    <property type="protein sequence ID" value="QCB29003.1"/>
    <property type="molecule type" value="Genomic_DNA"/>
</dbReference>
<evidence type="ECO:0000313" key="4">
    <source>
        <dbReference type="EMBL" id="QCB29003.1"/>
    </source>
</evidence>
<evidence type="ECO:0000313" key="5">
    <source>
        <dbReference type="Proteomes" id="UP000296352"/>
    </source>
</evidence>
<feature type="domain" description="Helix-hairpin-helix DNA-binding motif class 1" evidence="3">
    <location>
        <begin position="212"/>
        <end position="231"/>
    </location>
</feature>
<gene>
    <name evidence="4" type="primary">comEA</name>
    <name evidence="4" type="ORF">CENDO_08665</name>
</gene>
<evidence type="ECO:0000256" key="2">
    <source>
        <dbReference type="SAM" id="Phobius"/>
    </source>
</evidence>
<organism evidence="4 5">
    <name type="scientific">Corynebacterium endometrii</name>
    <dbReference type="NCBI Taxonomy" id="2488819"/>
    <lineage>
        <taxon>Bacteria</taxon>
        <taxon>Bacillati</taxon>
        <taxon>Actinomycetota</taxon>
        <taxon>Actinomycetes</taxon>
        <taxon>Mycobacteriales</taxon>
        <taxon>Corynebacteriaceae</taxon>
        <taxon>Corynebacterium</taxon>
    </lineage>
</organism>
<dbReference type="Proteomes" id="UP000296352">
    <property type="component" value="Chromosome"/>
</dbReference>
<dbReference type="Pfam" id="PF10531">
    <property type="entry name" value="SLBB"/>
    <property type="match status" value="1"/>
</dbReference>
<dbReference type="AlphaFoldDB" id="A0A4P7QH94"/>
<dbReference type="SMART" id="SM00278">
    <property type="entry name" value="HhH1"/>
    <property type="match status" value="2"/>
</dbReference>
<sequence length="234" mass="24312">MGQPDISNRLRELTRPTGEEDLLDIQYPRPRLRVPMWQAVAAACVVVVILVAWVGVSSRGQQETVITSAPGEFPTQPAASQTAVPEPERLVVSVVGEVEAPGLYTLEAGARVADALAQAKPSPHADTLSLNQAQRLEDGQQLVVNPQGRGPSTIQGPGAAPASDAAPTGQPGTVNINTATAAELEGLNGVGQVTAAAIVAHRESIGQFSAIEQLLDVNGIGPAKFAQLEDQVTL</sequence>
<dbReference type="InterPro" id="IPR019554">
    <property type="entry name" value="Soluble_ligand-bd"/>
</dbReference>
<dbReference type="GO" id="GO:0006281">
    <property type="term" value="P:DNA repair"/>
    <property type="evidence" value="ECO:0007669"/>
    <property type="project" value="InterPro"/>
</dbReference>
<dbReference type="SUPFAM" id="SSF47781">
    <property type="entry name" value="RuvA domain 2-like"/>
    <property type="match status" value="1"/>
</dbReference>
<dbReference type="InterPro" id="IPR003583">
    <property type="entry name" value="Hlx-hairpin-Hlx_DNA-bd_motif"/>
</dbReference>
<reference evidence="4 5" key="1">
    <citation type="submission" date="2019-04" db="EMBL/GenBank/DDBJ databases">
        <title>Corynebacterium endometrii sp. nov., isolated from the uterus of a cow with endometritis.</title>
        <authorList>
            <person name="Ballas P."/>
            <person name="Ruckert C."/>
            <person name="Wagener K."/>
            <person name="Drillich M."/>
            <person name="Kaempfer P."/>
            <person name="Busse H.-J."/>
            <person name="Ehling-Schulz M."/>
        </authorList>
    </citation>
    <scope>NUCLEOTIDE SEQUENCE [LARGE SCALE GENOMIC DNA]</scope>
    <source>
        <strain evidence="4 5">LMM-1653</strain>
    </source>
</reference>
<dbReference type="InterPro" id="IPR010994">
    <property type="entry name" value="RuvA_2-like"/>
</dbReference>
<dbReference type="GO" id="GO:0015628">
    <property type="term" value="P:protein secretion by the type II secretion system"/>
    <property type="evidence" value="ECO:0007669"/>
    <property type="project" value="TreeGrafter"/>
</dbReference>
<keyword evidence="2" id="KW-0812">Transmembrane</keyword>
<dbReference type="NCBIfam" id="TIGR00426">
    <property type="entry name" value="competence protein ComEA helix-hairpin-helix repeat region"/>
    <property type="match status" value="1"/>
</dbReference>
<dbReference type="GO" id="GO:0003677">
    <property type="term" value="F:DNA binding"/>
    <property type="evidence" value="ECO:0007669"/>
    <property type="project" value="InterPro"/>
</dbReference>
<protein>
    <submittedName>
        <fullName evidence="4">ComE operon protein 1</fullName>
    </submittedName>
</protein>
<feature type="compositionally biased region" description="Low complexity" evidence="1">
    <location>
        <begin position="156"/>
        <end position="169"/>
    </location>
</feature>
<dbReference type="PANTHER" id="PTHR21180">
    <property type="entry name" value="ENDONUCLEASE/EXONUCLEASE/PHOSPHATASE FAMILY DOMAIN-CONTAINING PROTEIN 1"/>
    <property type="match status" value="1"/>
</dbReference>
<dbReference type="GO" id="GO:0015627">
    <property type="term" value="C:type II protein secretion system complex"/>
    <property type="evidence" value="ECO:0007669"/>
    <property type="project" value="TreeGrafter"/>
</dbReference>
<feature type="domain" description="Helix-hairpin-helix DNA-binding motif class 1" evidence="3">
    <location>
        <begin position="182"/>
        <end position="201"/>
    </location>
</feature>
<dbReference type="OrthoDB" id="9758724at2"/>
<feature type="region of interest" description="Disordered" evidence="1">
    <location>
        <begin position="146"/>
        <end position="174"/>
    </location>
</feature>
<evidence type="ECO:0000256" key="1">
    <source>
        <dbReference type="SAM" id="MobiDB-lite"/>
    </source>
</evidence>
<keyword evidence="2" id="KW-1133">Transmembrane helix</keyword>
<dbReference type="InterPro" id="IPR051675">
    <property type="entry name" value="Endo/Exo/Phosphatase_dom_1"/>
</dbReference>
<evidence type="ECO:0000259" key="3">
    <source>
        <dbReference type="SMART" id="SM00278"/>
    </source>
</evidence>
<keyword evidence="2" id="KW-0472">Membrane</keyword>
<proteinExistence type="predicted"/>